<evidence type="ECO:0000313" key="2">
    <source>
        <dbReference type="Proteomes" id="UP000274315"/>
    </source>
</evidence>
<dbReference type="EMBL" id="RBUF01000598">
    <property type="protein sequence ID" value="RMU69500.1"/>
    <property type="molecule type" value="Genomic_DNA"/>
</dbReference>
<protein>
    <submittedName>
        <fullName evidence="1">Uncharacterized protein</fullName>
    </submittedName>
</protein>
<sequence length="312" mass="34989">MFGSKDAGMKLYHYTSVPLAGVIFNTELKGSPYRTQDGRTVGPCVWLTTSPSPLGHGLLTGEKLTPSNVEYLKRIGRPPKNLITDKKTLVRIQIESESLSKWALESFTPSGLIPYVKFSKLLGESKLWRKSMGLSCYYDLKALSDEELVRHYKKTKTMEETWWLNFDSIPAELIEAVAFQTPSGYVPYDFEEHGRAQFEDSGLYVAPKPLLDEFHELCPPLNRFDTPQATVFCASADSRPTVAFQARGAAWDIDLEALTISTRIGPLPSNISEIVGWVDRHRNTLLGLWPAAVDTYNRYNPDLPAELPSKAI</sequence>
<reference evidence="1 2" key="1">
    <citation type="submission" date="2018-08" db="EMBL/GenBank/DDBJ databases">
        <title>Recombination of ecologically and evolutionarily significant loci maintains genetic cohesion in the Pseudomonas syringae species complex.</title>
        <authorList>
            <person name="Dillon M."/>
            <person name="Thakur S."/>
            <person name="Almeida R.N.D."/>
            <person name="Weir B.S."/>
            <person name="Guttman D.S."/>
        </authorList>
    </citation>
    <scope>NUCLEOTIDE SEQUENCE [LARGE SCALE GENOMIC DNA]</scope>
    <source>
        <strain evidence="1 2">ICMP 11935</strain>
    </source>
</reference>
<organism evidence="1 2">
    <name type="scientific">Pseudomonas syringae pv. aptata</name>
    <dbReference type="NCBI Taxonomy" id="83167"/>
    <lineage>
        <taxon>Bacteria</taxon>
        <taxon>Pseudomonadati</taxon>
        <taxon>Pseudomonadota</taxon>
        <taxon>Gammaproteobacteria</taxon>
        <taxon>Pseudomonadales</taxon>
        <taxon>Pseudomonadaceae</taxon>
        <taxon>Pseudomonas</taxon>
        <taxon>Pseudomonas syringae</taxon>
    </lineage>
</organism>
<name>A0A3M5WFT9_PSEAP</name>
<dbReference type="AlphaFoldDB" id="A0A3M5WFT9"/>
<gene>
    <name evidence="1" type="ORF">ALP24_101984</name>
</gene>
<proteinExistence type="predicted"/>
<evidence type="ECO:0000313" key="1">
    <source>
        <dbReference type="EMBL" id="RMU69500.1"/>
    </source>
</evidence>
<comment type="caution">
    <text evidence="1">The sequence shown here is derived from an EMBL/GenBank/DDBJ whole genome shotgun (WGS) entry which is preliminary data.</text>
</comment>
<accession>A0A3M5WFT9</accession>
<dbReference type="Proteomes" id="UP000274315">
    <property type="component" value="Unassembled WGS sequence"/>
</dbReference>